<dbReference type="Proteomes" id="UP000789860">
    <property type="component" value="Unassembled WGS sequence"/>
</dbReference>
<organism evidence="1 2">
    <name type="scientific">Scutellospora calospora</name>
    <dbReference type="NCBI Taxonomy" id="85575"/>
    <lineage>
        <taxon>Eukaryota</taxon>
        <taxon>Fungi</taxon>
        <taxon>Fungi incertae sedis</taxon>
        <taxon>Mucoromycota</taxon>
        <taxon>Glomeromycotina</taxon>
        <taxon>Glomeromycetes</taxon>
        <taxon>Diversisporales</taxon>
        <taxon>Gigasporaceae</taxon>
        <taxon>Scutellospora</taxon>
    </lineage>
</organism>
<gene>
    <name evidence="1" type="ORF">SCALOS_LOCUS7368</name>
</gene>
<evidence type="ECO:0000313" key="2">
    <source>
        <dbReference type="Proteomes" id="UP000789860"/>
    </source>
</evidence>
<reference evidence="1" key="1">
    <citation type="submission" date="2021-06" db="EMBL/GenBank/DDBJ databases">
        <authorList>
            <person name="Kallberg Y."/>
            <person name="Tangrot J."/>
            <person name="Rosling A."/>
        </authorList>
    </citation>
    <scope>NUCLEOTIDE SEQUENCE</scope>
    <source>
        <strain evidence="1">AU212A</strain>
    </source>
</reference>
<proteinExistence type="predicted"/>
<feature type="non-terminal residue" evidence="1">
    <location>
        <position position="1"/>
    </location>
</feature>
<protein>
    <submittedName>
        <fullName evidence="1">1237_t:CDS:1</fullName>
    </submittedName>
</protein>
<accession>A0ACA9MWI8</accession>
<keyword evidence="2" id="KW-1185">Reference proteome</keyword>
<comment type="caution">
    <text evidence="1">The sequence shown here is derived from an EMBL/GenBank/DDBJ whole genome shotgun (WGS) entry which is preliminary data.</text>
</comment>
<evidence type="ECO:0000313" key="1">
    <source>
        <dbReference type="EMBL" id="CAG8613163.1"/>
    </source>
</evidence>
<feature type="non-terminal residue" evidence="1">
    <location>
        <position position="42"/>
    </location>
</feature>
<name>A0ACA9MWI8_9GLOM</name>
<sequence length="42" mass="4900">SMASEVFDNTWEIQTNKTSDQIEESETKIKESHNMNEVILEN</sequence>
<dbReference type="EMBL" id="CAJVPM010016277">
    <property type="protein sequence ID" value="CAG8613163.1"/>
    <property type="molecule type" value="Genomic_DNA"/>
</dbReference>